<dbReference type="GO" id="GO:0030170">
    <property type="term" value="F:pyridoxal phosphate binding"/>
    <property type="evidence" value="ECO:0007669"/>
    <property type="project" value="InterPro"/>
</dbReference>
<dbReference type="SUPFAM" id="SSF53383">
    <property type="entry name" value="PLP-dependent transferases"/>
    <property type="match status" value="1"/>
</dbReference>
<protein>
    <submittedName>
        <fullName evidence="3">Tyrosine aminotransferase</fullName>
        <ecNumber evidence="3">2.6.1.5</ecNumber>
    </submittedName>
</protein>
<evidence type="ECO:0000259" key="2">
    <source>
        <dbReference type="Pfam" id="PF00155"/>
    </source>
</evidence>
<comment type="caution">
    <text evidence="3">The sequence shown here is derived from an EMBL/GenBank/DDBJ whole genome shotgun (WGS) entry which is preliminary data.</text>
</comment>
<feature type="domain" description="Aminotransferase class I/classII large" evidence="2">
    <location>
        <begin position="138"/>
        <end position="378"/>
    </location>
</feature>
<evidence type="ECO:0000313" key="4">
    <source>
        <dbReference type="Proteomes" id="UP001224775"/>
    </source>
</evidence>
<dbReference type="InterPro" id="IPR015424">
    <property type="entry name" value="PyrdxlP-dep_Trfase"/>
</dbReference>
<dbReference type="InterPro" id="IPR015422">
    <property type="entry name" value="PyrdxlP-dep_Trfase_small"/>
</dbReference>
<dbReference type="InterPro" id="IPR004839">
    <property type="entry name" value="Aminotransferase_I/II_large"/>
</dbReference>
<name>A0AAD8XTU8_9STRA</name>
<dbReference type="PRINTS" id="PR00753">
    <property type="entry name" value="ACCSYNTHASE"/>
</dbReference>
<dbReference type="PANTHER" id="PTHR45744:SF2">
    <property type="entry name" value="TYROSINE AMINOTRANSFERASE"/>
    <property type="match status" value="1"/>
</dbReference>
<dbReference type="GO" id="GO:0004838">
    <property type="term" value="F:L-tyrosine-2-oxoglutarate transaminase activity"/>
    <property type="evidence" value="ECO:0007669"/>
    <property type="project" value="TreeGrafter"/>
</dbReference>
<dbReference type="Gene3D" id="3.40.640.10">
    <property type="entry name" value="Type I PLP-dependent aspartate aminotransferase-like (Major domain)"/>
    <property type="match status" value="1"/>
</dbReference>
<evidence type="ECO:0000256" key="1">
    <source>
        <dbReference type="SAM" id="MobiDB-lite"/>
    </source>
</evidence>
<dbReference type="CDD" id="cd00609">
    <property type="entry name" value="AAT_like"/>
    <property type="match status" value="1"/>
</dbReference>
<keyword evidence="3" id="KW-0808">Transferase</keyword>
<keyword evidence="3" id="KW-0032">Aminotransferase</keyword>
<dbReference type="AlphaFoldDB" id="A0AAD8XTU8"/>
<proteinExistence type="predicted"/>
<dbReference type="EMBL" id="JATAAI010000045">
    <property type="protein sequence ID" value="KAK1733779.1"/>
    <property type="molecule type" value="Genomic_DNA"/>
</dbReference>
<accession>A0AAD8XTU8</accession>
<dbReference type="Gene3D" id="3.90.1150.10">
    <property type="entry name" value="Aspartate Aminotransferase, domain 1"/>
    <property type="match status" value="1"/>
</dbReference>
<dbReference type="Proteomes" id="UP001224775">
    <property type="component" value="Unassembled WGS sequence"/>
</dbReference>
<dbReference type="Pfam" id="PF00155">
    <property type="entry name" value="Aminotran_1_2"/>
    <property type="match status" value="2"/>
</dbReference>
<dbReference type="GO" id="GO:0006572">
    <property type="term" value="P:L-tyrosine catabolic process"/>
    <property type="evidence" value="ECO:0007669"/>
    <property type="project" value="TreeGrafter"/>
</dbReference>
<feature type="domain" description="Aminotransferase class I/classII large" evidence="2">
    <location>
        <begin position="410"/>
        <end position="566"/>
    </location>
</feature>
<dbReference type="InterPro" id="IPR015421">
    <property type="entry name" value="PyrdxlP-dep_Trfase_major"/>
</dbReference>
<feature type="compositionally biased region" description="Low complexity" evidence="1">
    <location>
        <begin position="37"/>
        <end position="50"/>
    </location>
</feature>
<reference evidence="3" key="1">
    <citation type="submission" date="2023-06" db="EMBL/GenBank/DDBJ databases">
        <title>Survivors Of The Sea: Transcriptome response of Skeletonema marinoi to long-term dormancy.</title>
        <authorList>
            <person name="Pinder M.I.M."/>
            <person name="Kourtchenko O."/>
            <person name="Robertson E.K."/>
            <person name="Larsson T."/>
            <person name="Maumus F."/>
            <person name="Osuna-Cruz C.M."/>
            <person name="Vancaester E."/>
            <person name="Stenow R."/>
            <person name="Vandepoele K."/>
            <person name="Ploug H."/>
            <person name="Bruchert V."/>
            <person name="Godhe A."/>
            <person name="Topel M."/>
        </authorList>
    </citation>
    <scope>NUCLEOTIDE SEQUENCE</scope>
    <source>
        <strain evidence="3">R05AC</strain>
    </source>
</reference>
<keyword evidence="4" id="KW-1185">Reference proteome</keyword>
<organism evidence="3 4">
    <name type="scientific">Skeletonema marinoi</name>
    <dbReference type="NCBI Taxonomy" id="267567"/>
    <lineage>
        <taxon>Eukaryota</taxon>
        <taxon>Sar</taxon>
        <taxon>Stramenopiles</taxon>
        <taxon>Ochrophyta</taxon>
        <taxon>Bacillariophyta</taxon>
        <taxon>Coscinodiscophyceae</taxon>
        <taxon>Thalassiosirophycidae</taxon>
        <taxon>Thalassiosirales</taxon>
        <taxon>Skeletonemataceae</taxon>
        <taxon>Skeletonema</taxon>
        <taxon>Skeletonema marinoi-dohrnii complex</taxon>
    </lineage>
</organism>
<evidence type="ECO:0000313" key="3">
    <source>
        <dbReference type="EMBL" id="KAK1733779.1"/>
    </source>
</evidence>
<dbReference type="EC" id="2.6.1.5" evidence="3"/>
<gene>
    <name evidence="3" type="ORF">QTG54_015634</name>
</gene>
<dbReference type="PANTHER" id="PTHR45744">
    <property type="entry name" value="TYROSINE AMINOTRANSFERASE"/>
    <property type="match status" value="1"/>
</dbReference>
<sequence length="584" mass="63124">MSPNDGRTIIASDDNIVLMSPPLIDRRLKNNNSNDRTASSTPATSTSSSPYLQPSTPPHVPSGFALQLNDAISTADLEQQEDTSNGNIVVSSSSIRNDAVIASPASQKSLRTHNPIRAIVDPIMAHSIKCGKERGDGKDQISLALGDPTAYGNIPPCPAIISAITDALQAPGMAAGYVNAVGTAEARHAIHKYHYPNTNNTKLDDRKADSIIVVTSPDDVIVANGASGALELGLTALLDEDSVLLVPRPGFPLYQVIAESHGARVVHYDLLPNQGWECDLDHIDRIISKEEENAHDVSTKVVRGIVVNNPSNPTGAVYSEEHLRQIVKLAEKWNVPIIADEIYGDLVFGNNVFHPMANVASKLGYTVPIITASGLGKQCKYSILDDASIYAATTLDAHHISTILLDTDLIPGWRLGWLIFQDSRHGSIQDVKKGAQRLAQVVLGASRLAQVVIPAVLDPSVESDVAAISQWKENLYTQVEDQAALLCGLLKECQGLEVIHPQGAMYAMVKVHAHLFDEGIYDDVSFMKLLLEEENIVVLPGRAFGMGQEEERDAPVFRVVFCAPEDVLRCASERISSFCSRHAV</sequence>
<feature type="region of interest" description="Disordered" evidence="1">
    <location>
        <begin position="22"/>
        <end position="64"/>
    </location>
</feature>